<organism evidence="1 2">
    <name type="scientific">Chaetomium tenue</name>
    <dbReference type="NCBI Taxonomy" id="1854479"/>
    <lineage>
        <taxon>Eukaryota</taxon>
        <taxon>Fungi</taxon>
        <taxon>Dikarya</taxon>
        <taxon>Ascomycota</taxon>
        <taxon>Pezizomycotina</taxon>
        <taxon>Sordariomycetes</taxon>
        <taxon>Sordariomycetidae</taxon>
        <taxon>Sordariales</taxon>
        <taxon>Chaetomiaceae</taxon>
        <taxon>Chaetomium</taxon>
    </lineage>
</organism>
<evidence type="ECO:0000313" key="2">
    <source>
        <dbReference type="Proteomes" id="UP000724584"/>
    </source>
</evidence>
<protein>
    <submittedName>
        <fullName evidence="1">Uncharacterized protein</fullName>
    </submittedName>
</protein>
<accession>A0ACB7PF80</accession>
<evidence type="ECO:0000313" key="1">
    <source>
        <dbReference type="EMBL" id="KAH6640592.1"/>
    </source>
</evidence>
<dbReference type="Proteomes" id="UP000724584">
    <property type="component" value="Unassembled WGS sequence"/>
</dbReference>
<sequence>MSWPGADESSGDSGEGYQLDRPTDLASLGIVKNGRLVGFNEQQADRALKWQKAQVASAIIENCHLVGRVLSPAEADAFAYHRSKLCSRATWAPPAVLLTAAYYTNQGRSTFRFPFYTPKPASFDPSSFPSASMAFLKGQSAVRLWHVLRFGAYGFLSQYIVKIVVFSFAQAGYLASISGDARLKAVREEMKPPRKARSERSRLPSAGGPADTAAVPSSPDAASRGWDSPAPQTPAQSGWTPQAPQPSQSAPRDDDDSYLFDDASPVAPSQRERPSAGSPQSSGGGSAWDRIRQQAKSEEGARWNPRQQQNGASGGRQTTGEYTYTPAEQEKAPLRSRLDAEPMNKQRFPNGLVEPRTQPALAVHEHTRVRTDKLSPLAAIHLTITSAGDRPLRRIDPPATHFSDRVLLAAPAATTTRTPLVITSFPSIPLTTTFTPPSGGCGGIYSPPQPNVLIIDHSPSCLPPSFSTSDSSFFYSPGVACPSGYWTACHDTTGVASITTVTCCPTYGDISLSCVPRPTSLSSVWETLFCTWQAPQSPGTVVAVTMSADNDRTSTVNQAVTFPGGVNAYGVRMVYESSDMEAATASTTTSDGSSAAEQTTSASDQTGASSPVASNDAAVATADSGSGLSTGATIAIGVVVPVVVIAAVVIGLVIWWRRRKRQQPPPSAPSAPSEVPAYDYTSPTATQYTGEHAGMAKQPAENYYYGGYPQQPVHEMPGSLQAVELPGPTQDHHYMSR</sequence>
<reference evidence="1 2" key="1">
    <citation type="journal article" date="2021" name="Nat. Commun.">
        <title>Genetic determinants of endophytism in the Arabidopsis root mycobiome.</title>
        <authorList>
            <person name="Mesny F."/>
            <person name="Miyauchi S."/>
            <person name="Thiergart T."/>
            <person name="Pickel B."/>
            <person name="Atanasova L."/>
            <person name="Karlsson M."/>
            <person name="Huettel B."/>
            <person name="Barry K.W."/>
            <person name="Haridas S."/>
            <person name="Chen C."/>
            <person name="Bauer D."/>
            <person name="Andreopoulos W."/>
            <person name="Pangilinan J."/>
            <person name="LaButti K."/>
            <person name="Riley R."/>
            <person name="Lipzen A."/>
            <person name="Clum A."/>
            <person name="Drula E."/>
            <person name="Henrissat B."/>
            <person name="Kohler A."/>
            <person name="Grigoriev I.V."/>
            <person name="Martin F.M."/>
            <person name="Hacquard S."/>
        </authorList>
    </citation>
    <scope>NUCLEOTIDE SEQUENCE [LARGE SCALE GENOMIC DNA]</scope>
    <source>
        <strain evidence="1 2">MPI-SDFR-AT-0079</strain>
    </source>
</reference>
<gene>
    <name evidence="1" type="ORF">F5144DRAFT_590032</name>
</gene>
<proteinExistence type="predicted"/>
<comment type="caution">
    <text evidence="1">The sequence shown here is derived from an EMBL/GenBank/DDBJ whole genome shotgun (WGS) entry which is preliminary data.</text>
</comment>
<dbReference type="EMBL" id="JAGIZQ010000002">
    <property type="protein sequence ID" value="KAH6640592.1"/>
    <property type="molecule type" value="Genomic_DNA"/>
</dbReference>
<keyword evidence="2" id="KW-1185">Reference proteome</keyword>
<name>A0ACB7PF80_9PEZI</name>